<name>A0A6B9FNQ3_9HYPH</name>
<gene>
    <name evidence="1" type="ORF">MMSR116_18350</name>
</gene>
<dbReference type="Pfam" id="PF10049">
    <property type="entry name" value="DUF2283"/>
    <property type="match status" value="1"/>
</dbReference>
<dbReference type="EMBL" id="CP043538">
    <property type="protein sequence ID" value="QGY03632.1"/>
    <property type="molecule type" value="Genomic_DNA"/>
</dbReference>
<dbReference type="Proteomes" id="UP000012488">
    <property type="component" value="Chromosome"/>
</dbReference>
<sequence>MKHQYDPAVDALYIPLSTAAVVESEEVRPGIIVDVDAEGRIVGVEILDASTRLAPGADLTGLAA</sequence>
<dbReference type="OrthoDB" id="9799670at2"/>
<evidence type="ECO:0000313" key="2">
    <source>
        <dbReference type="Proteomes" id="UP000012488"/>
    </source>
</evidence>
<dbReference type="PANTHER" id="PTHR37029">
    <property type="entry name" value="SSR1768 PROTEIN"/>
    <property type="match status" value="1"/>
</dbReference>
<organism evidence="1 2">
    <name type="scientific">Methylobacterium mesophilicum SR1.6/6</name>
    <dbReference type="NCBI Taxonomy" id="908290"/>
    <lineage>
        <taxon>Bacteria</taxon>
        <taxon>Pseudomonadati</taxon>
        <taxon>Pseudomonadota</taxon>
        <taxon>Alphaproteobacteria</taxon>
        <taxon>Hyphomicrobiales</taxon>
        <taxon>Methylobacteriaceae</taxon>
        <taxon>Methylobacterium</taxon>
    </lineage>
</organism>
<protein>
    <submittedName>
        <fullName evidence="1">DUF2283 domain-containing protein</fullName>
    </submittedName>
</protein>
<evidence type="ECO:0000313" key="1">
    <source>
        <dbReference type="EMBL" id="QGY03632.1"/>
    </source>
</evidence>
<dbReference type="InterPro" id="IPR019270">
    <property type="entry name" value="DUF2283"/>
</dbReference>
<reference evidence="1 2" key="1">
    <citation type="journal article" date="2012" name="Genet. Mol. Biol.">
        <title>Analysis of 16S rRNA and mxaF genes revealing insights into Methylobacterium niche-specific plant association.</title>
        <authorList>
            <person name="Dourado M.N."/>
            <person name="Andreote F.D."/>
            <person name="Dini-Andreote F."/>
            <person name="Conti R."/>
            <person name="Araujo J.M."/>
            <person name="Araujo W.L."/>
        </authorList>
    </citation>
    <scope>NUCLEOTIDE SEQUENCE [LARGE SCALE GENOMIC DNA]</scope>
    <source>
        <strain evidence="1 2">SR1.6/6</strain>
    </source>
</reference>
<reference evidence="1 2" key="2">
    <citation type="journal article" date="2013" name="Genome Announc.">
        <title>Draft Genome Sequence of Methylobacterium mesophilicum Strain SR1.6/6, Isolated from Citrus sinensis.</title>
        <authorList>
            <person name="Marinho Almeida D."/>
            <person name="Dini-Andreote F."/>
            <person name="Camargo Neves A.A."/>
            <person name="Juca Ramos R.T."/>
            <person name="Andreote F.D."/>
            <person name="Carneiro A.R."/>
            <person name="Oliveira de Souza Lima A."/>
            <person name="Caracciolo Gomes de Sa P.H."/>
            <person name="Ribeiro Barbosa M.S."/>
            <person name="Araujo W.L."/>
            <person name="Silva A."/>
        </authorList>
    </citation>
    <scope>NUCLEOTIDE SEQUENCE [LARGE SCALE GENOMIC DNA]</scope>
    <source>
        <strain evidence="1 2">SR1.6/6</strain>
    </source>
</reference>
<dbReference type="PANTHER" id="PTHR37029:SF1">
    <property type="entry name" value="SSR1768 PROTEIN"/>
    <property type="match status" value="1"/>
</dbReference>
<dbReference type="AlphaFoldDB" id="A0A6B9FNQ3"/>
<proteinExistence type="predicted"/>
<dbReference type="KEGG" id="mmes:MMSR116_18350"/>
<dbReference type="RefSeq" id="WP_158169008.1">
    <property type="nucleotide sequence ID" value="NZ_CP043538.1"/>
</dbReference>
<accession>A0A6B9FNQ3</accession>